<dbReference type="OrthoDB" id="5339822at2759"/>
<dbReference type="InterPro" id="IPR005556">
    <property type="entry name" value="SUN"/>
</dbReference>
<evidence type="ECO:0000256" key="8">
    <source>
        <dbReference type="ARBA" id="ARBA00023295"/>
    </source>
</evidence>
<dbReference type="EMBL" id="LMYN01000067">
    <property type="protein sequence ID" value="KSA00992.1"/>
    <property type="molecule type" value="Genomic_DNA"/>
</dbReference>
<evidence type="ECO:0000256" key="3">
    <source>
        <dbReference type="ARBA" id="ARBA00022512"/>
    </source>
</evidence>
<dbReference type="GO" id="GO:0016798">
    <property type="term" value="F:hydrolase activity, acting on glycosyl bonds"/>
    <property type="evidence" value="ECO:0007669"/>
    <property type="project" value="UniProtKB-KW"/>
</dbReference>
<feature type="region of interest" description="Disordered" evidence="11">
    <location>
        <begin position="50"/>
        <end position="118"/>
    </location>
</feature>
<proteinExistence type="inferred from homology"/>
<evidence type="ECO:0000256" key="6">
    <source>
        <dbReference type="ARBA" id="ARBA00022801"/>
    </source>
</evidence>
<evidence type="ECO:0000256" key="10">
    <source>
        <dbReference type="ARBA" id="ARBA00023326"/>
    </source>
</evidence>
<evidence type="ECO:0000256" key="5">
    <source>
        <dbReference type="ARBA" id="ARBA00022729"/>
    </source>
</evidence>
<dbReference type="GO" id="GO:0009277">
    <property type="term" value="C:fungal-type cell wall"/>
    <property type="evidence" value="ECO:0007669"/>
    <property type="project" value="TreeGrafter"/>
</dbReference>
<keyword evidence="5 12" id="KW-0732">Signal</keyword>
<dbReference type="AlphaFoldDB" id="A0A0V1PXP2"/>
<keyword evidence="7" id="KW-0119">Carbohydrate metabolism</keyword>
<keyword evidence="3" id="KW-0134">Cell wall</keyword>
<comment type="similarity">
    <text evidence="2">Belongs to the SUN family.</text>
</comment>
<sequence length="384" mass="39846">MKYSVLTILALASASLAAPLEGHQHHQHQHKRANVVKQVTQVVYVDSNGNPITSSGTATSTQGSGSATTLSTVTSSGASSSSSQAASSSASETESESSSTGGSSSGSSSGISGDLSAFSDPTKKFEDGKYKCSEVPTGQGVIAVDWISGLNGGWTSIMNEDGDTSSNCQDGYYCSYACQAGMSKTQWPSEQPSNGISVGGLYCKGGYLYKSNQDEDYLCSWGEQTAEFSSEISKDIAICRTDYPGSENMNIPTLLEGGNTAPASVVDSATYYTWKGGKTSTQYYVNNAGVSVEDGCIWGTEGSGVGNWAPVVLGAGVTDGKTYLSLIPNPNNQDAPNYNVKIVGESGADVNGDCKYENGSYNGKGTDGCTVTVSSGKAKFVFYN</sequence>
<name>A0A0V1PXP2_9ASCO</name>
<dbReference type="Proteomes" id="UP000054251">
    <property type="component" value="Unassembled WGS sequence"/>
</dbReference>
<keyword evidence="6" id="KW-0378">Hydrolase</keyword>
<keyword evidence="8" id="KW-0326">Glycosidase</keyword>
<keyword evidence="4" id="KW-0964">Secreted</keyword>
<evidence type="ECO:0000313" key="14">
    <source>
        <dbReference type="Proteomes" id="UP000054251"/>
    </source>
</evidence>
<keyword evidence="9" id="KW-0961">Cell wall biogenesis/degradation</keyword>
<feature type="compositionally biased region" description="Low complexity" evidence="11">
    <location>
        <begin position="53"/>
        <end position="118"/>
    </location>
</feature>
<evidence type="ECO:0000313" key="13">
    <source>
        <dbReference type="EMBL" id="KSA00992.1"/>
    </source>
</evidence>
<feature type="chain" id="PRO_5006884517" evidence="12">
    <location>
        <begin position="18"/>
        <end position="384"/>
    </location>
</feature>
<dbReference type="RefSeq" id="XP_015467094.1">
    <property type="nucleotide sequence ID" value="XM_015612072.1"/>
</dbReference>
<dbReference type="Pfam" id="PF03856">
    <property type="entry name" value="SUN"/>
    <property type="match status" value="1"/>
</dbReference>
<feature type="signal peptide" evidence="12">
    <location>
        <begin position="1"/>
        <end position="17"/>
    </location>
</feature>
<dbReference type="InterPro" id="IPR051526">
    <property type="entry name" value="Beta-Glucosidase_SUN"/>
</dbReference>
<evidence type="ECO:0000256" key="2">
    <source>
        <dbReference type="ARBA" id="ARBA00010579"/>
    </source>
</evidence>
<keyword evidence="10" id="KW-0624">Polysaccharide degradation</keyword>
<organism evidence="13 14">
    <name type="scientific">Debaryomyces fabryi</name>
    <dbReference type="NCBI Taxonomy" id="58627"/>
    <lineage>
        <taxon>Eukaryota</taxon>
        <taxon>Fungi</taxon>
        <taxon>Dikarya</taxon>
        <taxon>Ascomycota</taxon>
        <taxon>Saccharomycotina</taxon>
        <taxon>Pichiomycetes</taxon>
        <taxon>Debaryomycetaceae</taxon>
        <taxon>Debaryomyces</taxon>
    </lineage>
</organism>
<gene>
    <name evidence="13" type="ORF">AC631_03243</name>
</gene>
<keyword evidence="14" id="KW-1185">Reference proteome</keyword>
<evidence type="ECO:0000256" key="7">
    <source>
        <dbReference type="ARBA" id="ARBA00023277"/>
    </source>
</evidence>
<evidence type="ECO:0000256" key="12">
    <source>
        <dbReference type="SAM" id="SignalP"/>
    </source>
</evidence>
<evidence type="ECO:0000256" key="4">
    <source>
        <dbReference type="ARBA" id="ARBA00022525"/>
    </source>
</evidence>
<comment type="caution">
    <text evidence="13">The sequence shown here is derived from an EMBL/GenBank/DDBJ whole genome shotgun (WGS) entry which is preliminary data.</text>
</comment>
<dbReference type="GO" id="GO:0031505">
    <property type="term" value="P:fungal-type cell wall organization"/>
    <property type="evidence" value="ECO:0007669"/>
    <property type="project" value="TreeGrafter"/>
</dbReference>
<dbReference type="GeneID" id="26840252"/>
<dbReference type="PANTHER" id="PTHR31316">
    <property type="entry name" value="BETA-GLUCOSIDASE-LIKE PROTEIN NCA3, MITOCHONDRIAL-RELATED"/>
    <property type="match status" value="1"/>
</dbReference>
<evidence type="ECO:0000256" key="9">
    <source>
        <dbReference type="ARBA" id="ARBA00023316"/>
    </source>
</evidence>
<comment type="subcellular location">
    <subcellularLocation>
        <location evidence="1">Secreted</location>
        <location evidence="1">Cell wall</location>
    </subcellularLocation>
</comment>
<protein>
    <submittedName>
        <fullName evidence="13">Uncharacterized protein</fullName>
    </submittedName>
</protein>
<evidence type="ECO:0000256" key="1">
    <source>
        <dbReference type="ARBA" id="ARBA00004191"/>
    </source>
</evidence>
<reference evidence="13 14" key="1">
    <citation type="submission" date="2015-11" db="EMBL/GenBank/DDBJ databases">
        <title>The genome of Debaryomyces fabryi.</title>
        <authorList>
            <person name="Tafer H."/>
            <person name="Lopandic K."/>
        </authorList>
    </citation>
    <scope>NUCLEOTIDE SEQUENCE [LARGE SCALE GENOMIC DNA]</scope>
    <source>
        <strain evidence="13 14">CBS 789</strain>
    </source>
</reference>
<evidence type="ECO:0000256" key="11">
    <source>
        <dbReference type="SAM" id="MobiDB-lite"/>
    </source>
</evidence>
<accession>A0A0V1PXP2</accession>
<dbReference type="GO" id="GO:0009986">
    <property type="term" value="C:cell surface"/>
    <property type="evidence" value="ECO:0007669"/>
    <property type="project" value="TreeGrafter"/>
</dbReference>
<dbReference type="PANTHER" id="PTHR31316:SF0">
    <property type="entry name" value="SECRETED BETA-GLUCOSIDASE SIM1-RELATED"/>
    <property type="match status" value="1"/>
</dbReference>
<dbReference type="GO" id="GO:0000272">
    <property type="term" value="P:polysaccharide catabolic process"/>
    <property type="evidence" value="ECO:0007669"/>
    <property type="project" value="UniProtKB-KW"/>
</dbReference>